<sequence>MNEKLNTEIQKLTEIISKDVNDYTQKFNRMFALSQQRDVTSLEYKKLEMQITEAILNAKVTDNDGKEKPRYSNQQQRDIAISKGMDTNNLTKEIKDKQKELDYEINDLKKDLDILKFKQRGIRMMVDLISNKEVF</sequence>
<organism evidence="2">
    <name type="scientific">viral metagenome</name>
    <dbReference type="NCBI Taxonomy" id="1070528"/>
    <lineage>
        <taxon>unclassified sequences</taxon>
        <taxon>metagenomes</taxon>
        <taxon>organismal metagenomes</taxon>
    </lineage>
</organism>
<dbReference type="EMBL" id="MT143439">
    <property type="protein sequence ID" value="QJA96845.1"/>
    <property type="molecule type" value="Genomic_DNA"/>
</dbReference>
<dbReference type="AlphaFoldDB" id="A0A6M3LW01"/>
<evidence type="ECO:0000256" key="1">
    <source>
        <dbReference type="SAM" id="MobiDB-lite"/>
    </source>
</evidence>
<protein>
    <submittedName>
        <fullName evidence="2">Uncharacterized protein</fullName>
    </submittedName>
</protein>
<name>A0A6M3LW01_9ZZZZ</name>
<gene>
    <name evidence="2" type="ORF">MM415B07224_0004</name>
</gene>
<reference evidence="2" key="1">
    <citation type="submission" date="2020-03" db="EMBL/GenBank/DDBJ databases">
        <title>The deep terrestrial virosphere.</title>
        <authorList>
            <person name="Holmfeldt K."/>
            <person name="Nilsson E."/>
            <person name="Simone D."/>
            <person name="Lopez-Fernandez M."/>
            <person name="Wu X."/>
            <person name="de Brujin I."/>
            <person name="Lundin D."/>
            <person name="Andersson A."/>
            <person name="Bertilsson S."/>
            <person name="Dopson M."/>
        </authorList>
    </citation>
    <scope>NUCLEOTIDE SEQUENCE</scope>
    <source>
        <strain evidence="2">MM415B07224</strain>
    </source>
</reference>
<evidence type="ECO:0000313" key="2">
    <source>
        <dbReference type="EMBL" id="QJA96845.1"/>
    </source>
</evidence>
<feature type="region of interest" description="Disordered" evidence="1">
    <location>
        <begin position="62"/>
        <end position="84"/>
    </location>
</feature>
<accession>A0A6M3LW01</accession>
<proteinExistence type="predicted"/>